<organism evidence="2">
    <name type="scientific">mine drainage metagenome</name>
    <dbReference type="NCBI Taxonomy" id="410659"/>
    <lineage>
        <taxon>unclassified sequences</taxon>
        <taxon>metagenomes</taxon>
        <taxon>ecological metagenomes</taxon>
    </lineage>
</organism>
<evidence type="ECO:0000313" key="2">
    <source>
        <dbReference type="EMBL" id="OIQ88395.1"/>
    </source>
</evidence>
<dbReference type="AlphaFoldDB" id="A0A1J5RFI9"/>
<feature type="compositionally biased region" description="Basic and acidic residues" evidence="1">
    <location>
        <begin position="150"/>
        <end position="162"/>
    </location>
</feature>
<feature type="compositionally biased region" description="Basic and acidic residues" evidence="1">
    <location>
        <begin position="13"/>
        <end position="23"/>
    </location>
</feature>
<dbReference type="EMBL" id="MLJW01000374">
    <property type="protein sequence ID" value="OIQ88395.1"/>
    <property type="molecule type" value="Genomic_DNA"/>
</dbReference>
<sequence>MRSDRGRPRHRSDKRERGDRLEVRASGARSGNRDAIGRLGRLPEVLGHGSTARVLLAVLGAHPGDDGLRSDERRRLLRERSHREVRALPGPVTVQWARPADCLPQCRRYRGDRTAADERLLDRRMARLRGDRDGREDPDRAIAPLPASRIDPRPDILSDRGHRAPGCRT</sequence>
<feature type="region of interest" description="Disordered" evidence="1">
    <location>
        <begin position="129"/>
        <end position="169"/>
    </location>
</feature>
<protein>
    <submittedName>
        <fullName evidence="2">Uncharacterized protein</fullName>
    </submittedName>
</protein>
<evidence type="ECO:0000256" key="1">
    <source>
        <dbReference type="SAM" id="MobiDB-lite"/>
    </source>
</evidence>
<accession>A0A1J5RFI9</accession>
<proteinExistence type="predicted"/>
<reference evidence="2" key="1">
    <citation type="submission" date="2016-10" db="EMBL/GenBank/DDBJ databases">
        <title>Sequence of Gallionella enrichment culture.</title>
        <authorList>
            <person name="Poehlein A."/>
            <person name="Muehling M."/>
            <person name="Daniel R."/>
        </authorList>
    </citation>
    <scope>NUCLEOTIDE SEQUENCE</scope>
</reference>
<feature type="compositionally biased region" description="Basic and acidic residues" evidence="1">
    <location>
        <begin position="129"/>
        <end position="140"/>
    </location>
</feature>
<name>A0A1J5RFI9_9ZZZZ</name>
<comment type="caution">
    <text evidence="2">The sequence shown here is derived from an EMBL/GenBank/DDBJ whole genome shotgun (WGS) entry which is preliminary data.</text>
</comment>
<feature type="region of interest" description="Disordered" evidence="1">
    <location>
        <begin position="1"/>
        <end position="35"/>
    </location>
</feature>
<gene>
    <name evidence="2" type="ORF">GALL_297480</name>
</gene>